<feature type="non-terminal residue" evidence="1">
    <location>
        <position position="1"/>
    </location>
</feature>
<name>X1DMT0_9ZZZZ</name>
<gene>
    <name evidence="1" type="ORF">S01H4_63927</name>
</gene>
<reference evidence="1" key="1">
    <citation type="journal article" date="2014" name="Front. Microbiol.">
        <title>High frequency of phylogenetically diverse reductive dehalogenase-homologous genes in deep subseafloor sedimentary metagenomes.</title>
        <authorList>
            <person name="Kawai M."/>
            <person name="Futagami T."/>
            <person name="Toyoda A."/>
            <person name="Takaki Y."/>
            <person name="Nishi S."/>
            <person name="Hori S."/>
            <person name="Arai W."/>
            <person name="Tsubouchi T."/>
            <person name="Morono Y."/>
            <person name="Uchiyama I."/>
            <person name="Ito T."/>
            <person name="Fujiyama A."/>
            <person name="Inagaki F."/>
            <person name="Takami H."/>
        </authorList>
    </citation>
    <scope>NUCLEOTIDE SEQUENCE</scope>
    <source>
        <strain evidence="1">Expedition CK06-06</strain>
    </source>
</reference>
<evidence type="ECO:0000313" key="1">
    <source>
        <dbReference type="EMBL" id="GAH06314.1"/>
    </source>
</evidence>
<dbReference type="AlphaFoldDB" id="X1DMT0"/>
<dbReference type="EMBL" id="BART01038605">
    <property type="protein sequence ID" value="GAH06314.1"/>
    <property type="molecule type" value="Genomic_DNA"/>
</dbReference>
<organism evidence="1">
    <name type="scientific">marine sediment metagenome</name>
    <dbReference type="NCBI Taxonomy" id="412755"/>
    <lineage>
        <taxon>unclassified sequences</taxon>
        <taxon>metagenomes</taxon>
        <taxon>ecological metagenomes</taxon>
    </lineage>
</organism>
<comment type="caution">
    <text evidence="1">The sequence shown here is derived from an EMBL/GenBank/DDBJ whole genome shotgun (WGS) entry which is preliminary data.</text>
</comment>
<proteinExistence type="predicted"/>
<sequence length="107" mass="12655">ELFRKHGFHKVIFGYGHINFRKGQGLLLHMRLPVPIPYFYKENEKNLKLICETVFDVIINLKNKFNIKHKAEHSPGPFRIWLEPKFRKLLREETKNGAAFSNPLSHS</sequence>
<protein>
    <submittedName>
        <fullName evidence="1">Uncharacterized protein</fullName>
    </submittedName>
</protein>
<accession>X1DMT0</accession>